<gene>
    <name evidence="1" type="ORF">RFI_36968</name>
</gene>
<evidence type="ECO:0000313" key="1">
    <source>
        <dbReference type="EMBL" id="ETO00476.1"/>
    </source>
</evidence>
<organism evidence="1 2">
    <name type="scientific">Reticulomyxa filosa</name>
    <dbReference type="NCBI Taxonomy" id="46433"/>
    <lineage>
        <taxon>Eukaryota</taxon>
        <taxon>Sar</taxon>
        <taxon>Rhizaria</taxon>
        <taxon>Retaria</taxon>
        <taxon>Foraminifera</taxon>
        <taxon>Monothalamids</taxon>
        <taxon>Reticulomyxidae</taxon>
        <taxon>Reticulomyxa</taxon>
    </lineage>
</organism>
<comment type="caution">
    <text evidence="1">The sequence shown here is derived from an EMBL/GenBank/DDBJ whole genome shotgun (WGS) entry which is preliminary data.</text>
</comment>
<accession>X6LGJ7</accession>
<dbReference type="Proteomes" id="UP000023152">
    <property type="component" value="Unassembled WGS sequence"/>
</dbReference>
<reference evidence="1 2" key="1">
    <citation type="journal article" date="2013" name="Curr. Biol.">
        <title>The Genome of the Foraminiferan Reticulomyxa filosa.</title>
        <authorList>
            <person name="Glockner G."/>
            <person name="Hulsmann N."/>
            <person name="Schleicher M."/>
            <person name="Noegel A.A."/>
            <person name="Eichinger L."/>
            <person name="Gallinger C."/>
            <person name="Pawlowski J."/>
            <person name="Sierra R."/>
            <person name="Euteneuer U."/>
            <person name="Pillet L."/>
            <person name="Moustafa A."/>
            <person name="Platzer M."/>
            <person name="Groth M."/>
            <person name="Szafranski K."/>
            <person name="Schliwa M."/>
        </authorList>
    </citation>
    <scope>NUCLEOTIDE SEQUENCE [LARGE SCALE GENOMIC DNA]</scope>
</reference>
<keyword evidence="2" id="KW-1185">Reference proteome</keyword>
<sequence>KSMDEKWKKYEIVFDYAYLAFLTLTNTELKILLGQERVDLKKLQELCFTGIPEEELTLKTKCQKLLLRYLLSWTKCCDCRAKGDIVSKPKDFCKKSIKNNTNANEIAILKNSMIEPLCNVNRPLQEKIWKTDMHTCQDNTYNCETFVMQLEQCLKVDLHALLRVMKKGDDVMAQKKKDEFVQFGSNKLTCEEIEHSIDLLKLGLIREEKKDIETIILQFEICKDIYAIRMNYWKKGGTPSQDKLKLAASNHIPNFDSQKIMWVERLKQWNKACIELRHEYPCLDILASKYIVPFLQRLDYQLHDVSQVLHEWKDQNNEDMQSLQELGRIFSQVWMKSKNNESAPNSFSILLSLKAGRPNLVIANHNNKLFSIARQTGNTAYSVGC</sequence>
<protein>
    <submittedName>
        <fullName evidence="1">Uncharacterized protein</fullName>
    </submittedName>
</protein>
<dbReference type="EMBL" id="ASPP01040922">
    <property type="protein sequence ID" value="ETO00476.1"/>
    <property type="molecule type" value="Genomic_DNA"/>
</dbReference>
<dbReference type="AlphaFoldDB" id="X6LGJ7"/>
<feature type="non-terminal residue" evidence="1">
    <location>
        <position position="1"/>
    </location>
</feature>
<name>X6LGJ7_RETFI</name>
<proteinExistence type="predicted"/>
<evidence type="ECO:0000313" key="2">
    <source>
        <dbReference type="Proteomes" id="UP000023152"/>
    </source>
</evidence>